<evidence type="ECO:0000313" key="2">
    <source>
        <dbReference type="Proteomes" id="UP000429607"/>
    </source>
</evidence>
<dbReference type="InterPro" id="IPR039870">
    <property type="entry name" value="Coa4-like"/>
</dbReference>
<comment type="caution">
    <text evidence="1">The sequence shown here is derived from an EMBL/GenBank/DDBJ whole genome shotgun (WGS) entry which is preliminary data.</text>
</comment>
<dbReference type="PANTHER" id="PTHR13639:SF2">
    <property type="entry name" value="CYTOCHROME C OXIDASE ASSEMBLY FACTOR 4 HOMOLOG, MITOCHONDRIAL"/>
    <property type="match status" value="1"/>
</dbReference>
<gene>
    <name evidence="1" type="ORF">PR001_g16847</name>
</gene>
<feature type="non-terminal residue" evidence="1">
    <location>
        <position position="1"/>
    </location>
</feature>
<proteinExistence type="predicted"/>
<dbReference type="Proteomes" id="UP000429607">
    <property type="component" value="Unassembled WGS sequence"/>
</dbReference>
<sequence length="133" mass="15052">RELWDVNTVEQPYYSPAWSSPRLLPRSRVNLATSHLGLGRSISLMSSAFPKAPVPVAGLHAGSKSDFGEDLDVDELIERNRCHEDYYKLEDCLADFDRDWTKCQAQVKTLKQCNDRVNQLRKAQEAAASSNKQ</sequence>
<dbReference type="EMBL" id="QXFV01001357">
    <property type="protein sequence ID" value="KAE9007888.1"/>
    <property type="molecule type" value="Genomic_DNA"/>
</dbReference>
<organism evidence="1 2">
    <name type="scientific">Phytophthora rubi</name>
    <dbReference type="NCBI Taxonomy" id="129364"/>
    <lineage>
        <taxon>Eukaryota</taxon>
        <taxon>Sar</taxon>
        <taxon>Stramenopiles</taxon>
        <taxon>Oomycota</taxon>
        <taxon>Peronosporomycetes</taxon>
        <taxon>Peronosporales</taxon>
        <taxon>Peronosporaceae</taxon>
        <taxon>Phytophthora</taxon>
    </lineage>
</organism>
<protein>
    <recommendedName>
        <fullName evidence="3">CHCH domain-containing protein</fullName>
    </recommendedName>
</protein>
<accession>A0A6A3KR70</accession>
<reference evidence="1 2" key="1">
    <citation type="submission" date="2018-09" db="EMBL/GenBank/DDBJ databases">
        <title>Genomic investigation of the strawberry pathogen Phytophthora fragariae indicates pathogenicity is determined by transcriptional variation in three key races.</title>
        <authorList>
            <person name="Adams T.M."/>
            <person name="Armitage A.D."/>
            <person name="Sobczyk M.K."/>
            <person name="Bates H.J."/>
            <person name="Dunwell J.M."/>
            <person name="Nellist C.F."/>
            <person name="Harrison R.J."/>
        </authorList>
    </citation>
    <scope>NUCLEOTIDE SEQUENCE [LARGE SCALE GENOMIC DNA]</scope>
    <source>
        <strain evidence="1 2">SCRP249</strain>
    </source>
</reference>
<name>A0A6A3KR70_9STRA</name>
<dbReference type="GO" id="GO:0033617">
    <property type="term" value="P:mitochondrial respiratory chain complex IV assembly"/>
    <property type="evidence" value="ECO:0007669"/>
    <property type="project" value="InterPro"/>
</dbReference>
<evidence type="ECO:0008006" key="3">
    <source>
        <dbReference type="Google" id="ProtNLM"/>
    </source>
</evidence>
<evidence type="ECO:0000313" key="1">
    <source>
        <dbReference type="EMBL" id="KAE9007888.1"/>
    </source>
</evidence>
<dbReference type="GO" id="GO:0005758">
    <property type="term" value="C:mitochondrial intermembrane space"/>
    <property type="evidence" value="ECO:0007669"/>
    <property type="project" value="InterPro"/>
</dbReference>
<dbReference type="AlphaFoldDB" id="A0A6A3KR70"/>
<dbReference type="PANTHER" id="PTHR13639">
    <property type="entry name" value="CYTOCHROME C OXIDASE ASSEMBLY FACTOR 4 HOMOLOG, MITOCHONDRIAL"/>
    <property type="match status" value="1"/>
</dbReference>